<dbReference type="Proteomes" id="UP000659124">
    <property type="component" value="Unassembled WGS sequence"/>
</dbReference>
<comment type="caution">
    <text evidence="1">The sequence shown here is derived from an EMBL/GenBank/DDBJ whole genome shotgun (WGS) entry which is preliminary data.</text>
</comment>
<dbReference type="RefSeq" id="WP_188087668.1">
    <property type="nucleotide sequence ID" value="NZ_JACVFC010000001.1"/>
</dbReference>
<evidence type="ECO:0000313" key="1">
    <source>
        <dbReference type="EMBL" id="MBC9930602.1"/>
    </source>
</evidence>
<reference evidence="1 2" key="1">
    <citation type="submission" date="2020-09" db="EMBL/GenBank/DDBJ databases">
        <title>Genome sequences of type strains of Chitinophaga qingshengii and Chitinophaga varians.</title>
        <authorList>
            <person name="Kittiwongwattana C."/>
        </authorList>
    </citation>
    <scope>NUCLEOTIDE SEQUENCE [LARGE SCALE GENOMIC DNA]</scope>
    <source>
        <strain evidence="1 2">JCM 30026</strain>
    </source>
</reference>
<accession>A0ABR7TJC6</accession>
<keyword evidence="2" id="KW-1185">Reference proteome</keyword>
<name>A0ABR7TJC6_9BACT</name>
<proteinExistence type="predicted"/>
<gene>
    <name evidence="1" type="ORF">ICL07_09480</name>
</gene>
<protein>
    <submittedName>
        <fullName evidence="1">Uncharacterized protein</fullName>
    </submittedName>
</protein>
<sequence length="57" mass="6513">MTDAEFNALMEIAKKKMTPEEAMDVFVGAGILDEKGNFREPYTILESYFVRRVPPKS</sequence>
<organism evidence="1 2">
    <name type="scientific">Chitinophaga qingshengii</name>
    <dbReference type="NCBI Taxonomy" id="1569794"/>
    <lineage>
        <taxon>Bacteria</taxon>
        <taxon>Pseudomonadati</taxon>
        <taxon>Bacteroidota</taxon>
        <taxon>Chitinophagia</taxon>
        <taxon>Chitinophagales</taxon>
        <taxon>Chitinophagaceae</taxon>
        <taxon>Chitinophaga</taxon>
    </lineage>
</organism>
<dbReference type="EMBL" id="JACVFC010000001">
    <property type="protein sequence ID" value="MBC9930602.1"/>
    <property type="molecule type" value="Genomic_DNA"/>
</dbReference>
<evidence type="ECO:0000313" key="2">
    <source>
        <dbReference type="Proteomes" id="UP000659124"/>
    </source>
</evidence>